<evidence type="ECO:0000313" key="3">
    <source>
        <dbReference type="EMBL" id="KAL1496627.1"/>
    </source>
</evidence>
<feature type="transmembrane region" description="Helical" evidence="1">
    <location>
        <begin position="463"/>
        <end position="485"/>
    </location>
</feature>
<keyword evidence="1" id="KW-1133">Transmembrane helix</keyword>
<keyword evidence="2" id="KW-0732">Signal</keyword>
<name>A0AB34IDQ1_PRYPA</name>
<feature type="chain" id="PRO_5044308715" description="EF-hand domain-containing protein" evidence="2">
    <location>
        <begin position="19"/>
        <end position="752"/>
    </location>
</feature>
<dbReference type="EMBL" id="JBGBPQ010000028">
    <property type="protein sequence ID" value="KAL1496627.1"/>
    <property type="molecule type" value="Genomic_DNA"/>
</dbReference>
<evidence type="ECO:0000313" key="4">
    <source>
        <dbReference type="Proteomes" id="UP001515480"/>
    </source>
</evidence>
<keyword evidence="1" id="KW-0812">Transmembrane</keyword>
<feature type="signal peptide" evidence="2">
    <location>
        <begin position="1"/>
        <end position="18"/>
    </location>
</feature>
<comment type="caution">
    <text evidence="3">The sequence shown here is derived from an EMBL/GenBank/DDBJ whole genome shotgun (WGS) entry which is preliminary data.</text>
</comment>
<feature type="transmembrane region" description="Helical" evidence="1">
    <location>
        <begin position="506"/>
        <end position="523"/>
    </location>
</feature>
<evidence type="ECO:0000256" key="2">
    <source>
        <dbReference type="SAM" id="SignalP"/>
    </source>
</evidence>
<accession>A0AB34IDQ1</accession>
<keyword evidence="4" id="KW-1185">Reference proteome</keyword>
<protein>
    <recommendedName>
        <fullName evidence="5">EF-hand domain-containing protein</fullName>
    </recommendedName>
</protein>
<evidence type="ECO:0008006" key="5">
    <source>
        <dbReference type="Google" id="ProtNLM"/>
    </source>
</evidence>
<keyword evidence="1" id="KW-0472">Membrane</keyword>
<evidence type="ECO:0000256" key="1">
    <source>
        <dbReference type="SAM" id="Phobius"/>
    </source>
</evidence>
<gene>
    <name evidence="3" type="ORF">AB1Y20_014231</name>
</gene>
<dbReference type="AlphaFoldDB" id="A0AB34IDQ1"/>
<feature type="transmembrane region" description="Helical" evidence="1">
    <location>
        <begin position="535"/>
        <end position="554"/>
    </location>
</feature>
<proteinExistence type="predicted"/>
<organism evidence="3 4">
    <name type="scientific">Prymnesium parvum</name>
    <name type="common">Toxic golden alga</name>
    <dbReference type="NCBI Taxonomy" id="97485"/>
    <lineage>
        <taxon>Eukaryota</taxon>
        <taxon>Haptista</taxon>
        <taxon>Haptophyta</taxon>
        <taxon>Prymnesiophyceae</taxon>
        <taxon>Prymnesiales</taxon>
        <taxon>Prymnesiaceae</taxon>
        <taxon>Prymnesium</taxon>
    </lineage>
</organism>
<sequence length="752" mass="84063">MDSQALTWLLLMIATASTYDLGSDEPVCWATIPDSLDGPQRVDCNGTTVEFLSNFPTFVGSELFVSTPYDFAFRARIPPARGPVLREYTTPGEDGKDFFDVAHGNIHMCLETVGFCTPFVLNTPGLSTHSPEKRCVLDEQGVCTMVSTMQLDVLASYTAIAHVRWYDAAGIKHDVARAKLAVRVVPKPETVAEAEARLGSCHALRDASPVSSISAKRSGGLTSGHQRVRLEELSFASTFETWFDQDKPQSSRLISSLTLQYTLAVVSTQYRDPSLDCDDLILPDLVSDQFEPRPSTLLAVSYTLNDEGAQVTILRRFEFWLTIDPLYYPFDVHTFQLPLRTRSDLLLDNCTSATLTGDNPSAIDGSVIWSLKDESEIVLIPAKDLNGEDDPFTCSLDFGVQRKHMPFVLGGFALDHLILFIGMLSMQLDVLDVDNRLTLTSGAILALVINAERDIGLHGLQVYYRRLLLVKIGLLLLCTLQVILCQRLVKDRRFAVAYHINDAARIVAIWSFFMYTSFAIITLTQQRNKDHSTFVTMWIVLTIFLSCGTALGLGRQLYTHHRKHEELVRKVRMAANIEERAQHVGDFVRLNSFDGTGHLNRVEQRRLASELLQAGSLPRLQKQMVAEVFNHEKEMDAEEFALAFQRLVNLAADPEAFAAARKHKMYRENTHSFFGHSHSSILAREVEASQVIEADDLGQSSVSLSGRKLEVVPVQEQILSAVQQRSVHVTPSRFRGTIALRNVTKARTQRTI</sequence>
<dbReference type="Proteomes" id="UP001515480">
    <property type="component" value="Unassembled WGS sequence"/>
</dbReference>
<reference evidence="3 4" key="1">
    <citation type="journal article" date="2024" name="Science">
        <title>Giant polyketide synthase enzymes in the biosynthesis of giant marine polyether toxins.</title>
        <authorList>
            <person name="Fallon T.R."/>
            <person name="Shende V.V."/>
            <person name="Wierzbicki I.H."/>
            <person name="Pendleton A.L."/>
            <person name="Watervoot N.F."/>
            <person name="Auber R.P."/>
            <person name="Gonzalez D.J."/>
            <person name="Wisecaver J.H."/>
            <person name="Moore B.S."/>
        </authorList>
    </citation>
    <scope>NUCLEOTIDE SEQUENCE [LARGE SCALE GENOMIC DNA]</scope>
    <source>
        <strain evidence="3 4">12B1</strain>
    </source>
</reference>